<protein>
    <recommendedName>
        <fullName evidence="2">UPF0125 protein SAMN05216289_103220</fullName>
    </recommendedName>
</protein>
<dbReference type="SUPFAM" id="SSF54285">
    <property type="entry name" value="MoaD/ThiS"/>
    <property type="match status" value="1"/>
</dbReference>
<dbReference type="Proteomes" id="UP000198575">
    <property type="component" value="Unassembled WGS sequence"/>
</dbReference>
<comment type="similarity">
    <text evidence="1 2">Belongs to the UPF0125 (RnfH) family.</text>
</comment>
<dbReference type="RefSeq" id="WP_092405034.1">
    <property type="nucleotide sequence ID" value="NZ_FOVF01000003.1"/>
</dbReference>
<dbReference type="NCBIfam" id="NF002490">
    <property type="entry name" value="PRK01777.1"/>
    <property type="match status" value="1"/>
</dbReference>
<organism evidence="3 4">
    <name type="scientific">Dokdonella immobilis</name>
    <dbReference type="NCBI Taxonomy" id="578942"/>
    <lineage>
        <taxon>Bacteria</taxon>
        <taxon>Pseudomonadati</taxon>
        <taxon>Pseudomonadota</taxon>
        <taxon>Gammaproteobacteria</taxon>
        <taxon>Lysobacterales</taxon>
        <taxon>Rhodanobacteraceae</taxon>
        <taxon>Dokdonella</taxon>
    </lineage>
</organism>
<dbReference type="Pfam" id="PF03658">
    <property type="entry name" value="Ub-RnfH"/>
    <property type="match status" value="1"/>
</dbReference>
<accession>A0A1I4W0Y2</accession>
<evidence type="ECO:0000313" key="4">
    <source>
        <dbReference type="Proteomes" id="UP000198575"/>
    </source>
</evidence>
<keyword evidence="4" id="KW-1185">Reference proteome</keyword>
<reference evidence="3 4" key="1">
    <citation type="submission" date="2016-10" db="EMBL/GenBank/DDBJ databases">
        <authorList>
            <person name="de Groot N.N."/>
        </authorList>
    </citation>
    <scope>NUCLEOTIDE SEQUENCE [LARGE SCALE GENOMIC DNA]</scope>
    <source>
        <strain evidence="3 4">CGMCC 1.7659</strain>
    </source>
</reference>
<name>A0A1I4W0Y2_9GAMM</name>
<dbReference type="InterPro" id="IPR016155">
    <property type="entry name" value="Mopterin_synth/thiamin_S_b"/>
</dbReference>
<gene>
    <name evidence="3" type="ORF">SAMN05216289_103220</name>
</gene>
<evidence type="ECO:0000313" key="3">
    <source>
        <dbReference type="EMBL" id="SFN06819.1"/>
    </source>
</evidence>
<evidence type="ECO:0000256" key="1">
    <source>
        <dbReference type="ARBA" id="ARBA00010645"/>
    </source>
</evidence>
<dbReference type="PANTHER" id="PTHR37483:SF1">
    <property type="entry name" value="UPF0125 PROTEIN RATB"/>
    <property type="match status" value="1"/>
</dbReference>
<dbReference type="InterPro" id="IPR037021">
    <property type="entry name" value="RnfH_sf"/>
</dbReference>
<evidence type="ECO:0000256" key="2">
    <source>
        <dbReference type="HAMAP-Rule" id="MF_00460"/>
    </source>
</evidence>
<dbReference type="PANTHER" id="PTHR37483">
    <property type="entry name" value="UPF0125 PROTEIN RATB"/>
    <property type="match status" value="1"/>
</dbReference>
<dbReference type="EMBL" id="FOVF01000003">
    <property type="protein sequence ID" value="SFN06819.1"/>
    <property type="molecule type" value="Genomic_DNA"/>
</dbReference>
<dbReference type="AlphaFoldDB" id="A0A1I4W0Y2"/>
<dbReference type="STRING" id="578942.SAMN05216289_103220"/>
<dbReference type="InterPro" id="IPR005346">
    <property type="entry name" value="RnfH"/>
</dbReference>
<dbReference type="Gene3D" id="3.10.20.280">
    <property type="entry name" value="RnfH-like"/>
    <property type="match status" value="1"/>
</dbReference>
<dbReference type="OrthoDB" id="9796575at2"/>
<dbReference type="HAMAP" id="MF_00460">
    <property type="entry name" value="UPF0125_RnfH"/>
    <property type="match status" value="1"/>
</dbReference>
<sequence>MAERIDVEVAYVAPGIQFLRALKLGVPASVADAIRESRVEAECGIDAMRLDVGIWSRPAARTALLRQGDRVELYRPLAIDPKEARRKRAKSSSAR</sequence>
<proteinExistence type="inferred from homology"/>